<reference evidence="4 5" key="1">
    <citation type="submission" date="2018-11" db="EMBL/GenBank/DDBJ databases">
        <authorList>
            <consortium name="Pathogen Informatics"/>
        </authorList>
    </citation>
    <scope>NUCLEOTIDE SEQUENCE [LARGE SCALE GENOMIC DNA]</scope>
</reference>
<evidence type="ECO:0000313" key="5">
    <source>
        <dbReference type="Proteomes" id="UP000281553"/>
    </source>
</evidence>
<keyword evidence="2" id="KW-0862">Zinc</keyword>
<evidence type="ECO:0000313" key="4">
    <source>
        <dbReference type="EMBL" id="VDN44295.1"/>
    </source>
</evidence>
<evidence type="ECO:0000259" key="3">
    <source>
        <dbReference type="Pfam" id="PF04734"/>
    </source>
</evidence>
<dbReference type="GO" id="GO:0016020">
    <property type="term" value="C:membrane"/>
    <property type="evidence" value="ECO:0007669"/>
    <property type="project" value="GOC"/>
</dbReference>
<keyword evidence="2" id="KW-0479">Metal-binding</keyword>
<dbReference type="PANTHER" id="PTHR12670">
    <property type="entry name" value="CERAMIDASE"/>
    <property type="match status" value="1"/>
</dbReference>
<dbReference type="InterPro" id="IPR031329">
    <property type="entry name" value="NEUT/ALK_ceramidase_N"/>
</dbReference>
<evidence type="ECO:0000256" key="1">
    <source>
        <dbReference type="ARBA" id="ARBA00019235"/>
    </source>
</evidence>
<dbReference type="GO" id="GO:0042759">
    <property type="term" value="P:long-chain fatty acid biosynthetic process"/>
    <property type="evidence" value="ECO:0007669"/>
    <property type="project" value="TreeGrafter"/>
</dbReference>
<dbReference type="EMBL" id="UYRU01110902">
    <property type="protein sequence ID" value="VDN44295.1"/>
    <property type="molecule type" value="Genomic_DNA"/>
</dbReference>
<feature type="domain" description="Neutral/alkaline non-lysosomal ceramidase N-terminal" evidence="3">
    <location>
        <begin position="1"/>
        <end position="152"/>
    </location>
</feature>
<sequence length="152" mass="16909">MGYAMPEQTGVGLHLRLYSRAFIVQTNRSSRPVVFVNLDAGMSSQLLKTQVLQRLKSEYGNIFDHDNVMLSATHTHSGPAGFFQYTLFDITSRGFVRQTLEVMVNGIVQSIRAAYASLTPGRILYAEGLLKNASINRSPVAYLNNPPSERSR</sequence>
<comment type="cofactor">
    <cofactor evidence="2">
        <name>Zn(2+)</name>
        <dbReference type="ChEBI" id="CHEBI:29105"/>
    </cofactor>
    <text evidence="2">Binds 1 zinc ion per subunit.</text>
</comment>
<dbReference type="GO" id="GO:0046512">
    <property type="term" value="P:sphingosine biosynthetic process"/>
    <property type="evidence" value="ECO:0007669"/>
    <property type="project" value="TreeGrafter"/>
</dbReference>
<dbReference type="InterPro" id="IPR006823">
    <property type="entry name" value="Ceramidase_alk"/>
</dbReference>
<dbReference type="OrthoDB" id="191371at2759"/>
<accession>A0A3P7NMY6</accession>
<evidence type="ECO:0000256" key="2">
    <source>
        <dbReference type="PIRSR" id="PIRSR606823-2"/>
    </source>
</evidence>
<name>A0A3P7NMY6_DIBLA</name>
<dbReference type="PANTHER" id="PTHR12670:SF1">
    <property type="entry name" value="NEUTRAL CERAMIDASE"/>
    <property type="match status" value="1"/>
</dbReference>
<gene>
    <name evidence="4" type="ORF">DILT_LOCUS19307</name>
</gene>
<organism evidence="4 5">
    <name type="scientific">Dibothriocephalus latus</name>
    <name type="common">Fish tapeworm</name>
    <name type="synonym">Diphyllobothrium latum</name>
    <dbReference type="NCBI Taxonomy" id="60516"/>
    <lineage>
        <taxon>Eukaryota</taxon>
        <taxon>Metazoa</taxon>
        <taxon>Spiralia</taxon>
        <taxon>Lophotrochozoa</taxon>
        <taxon>Platyhelminthes</taxon>
        <taxon>Cestoda</taxon>
        <taxon>Eucestoda</taxon>
        <taxon>Diphyllobothriidea</taxon>
        <taxon>Diphyllobothriidae</taxon>
        <taxon>Dibothriocephalus</taxon>
    </lineage>
</organism>
<protein>
    <recommendedName>
        <fullName evidence="1">Neutral ceramidase</fullName>
    </recommendedName>
</protein>
<dbReference type="GO" id="GO:0046514">
    <property type="term" value="P:ceramide catabolic process"/>
    <property type="evidence" value="ECO:0007669"/>
    <property type="project" value="InterPro"/>
</dbReference>
<proteinExistence type="predicted"/>
<dbReference type="GO" id="GO:0017040">
    <property type="term" value="F:N-acylsphingosine amidohydrolase activity"/>
    <property type="evidence" value="ECO:0007669"/>
    <property type="project" value="InterPro"/>
</dbReference>
<dbReference type="GO" id="GO:0005576">
    <property type="term" value="C:extracellular region"/>
    <property type="evidence" value="ECO:0007669"/>
    <property type="project" value="TreeGrafter"/>
</dbReference>
<feature type="binding site" evidence="2">
    <location>
        <position position="74"/>
    </location>
    <ligand>
        <name>Zn(2+)</name>
        <dbReference type="ChEBI" id="CHEBI:29105"/>
    </ligand>
</feature>
<dbReference type="Pfam" id="PF04734">
    <property type="entry name" value="Ceramidase_alk"/>
    <property type="match status" value="1"/>
</dbReference>
<dbReference type="GO" id="GO:0046872">
    <property type="term" value="F:metal ion binding"/>
    <property type="evidence" value="ECO:0007669"/>
    <property type="project" value="UniProtKB-KW"/>
</dbReference>
<dbReference type="Proteomes" id="UP000281553">
    <property type="component" value="Unassembled WGS sequence"/>
</dbReference>
<keyword evidence="5" id="KW-1185">Reference proteome</keyword>
<dbReference type="AlphaFoldDB" id="A0A3P7NMY6"/>